<keyword evidence="3" id="KW-1185">Reference proteome</keyword>
<reference evidence="2" key="1">
    <citation type="submission" date="2021-02" db="EMBL/GenBank/DDBJ databases">
        <authorList>
            <person name="Dougan E. K."/>
            <person name="Rhodes N."/>
            <person name="Thang M."/>
            <person name="Chan C."/>
        </authorList>
    </citation>
    <scope>NUCLEOTIDE SEQUENCE</scope>
</reference>
<accession>A0A812H159</accession>
<comment type="caution">
    <text evidence="2">The sequence shown here is derived from an EMBL/GenBank/DDBJ whole genome shotgun (WGS) entry which is preliminary data.</text>
</comment>
<name>A0A812H159_9DINO</name>
<evidence type="ECO:0000256" key="1">
    <source>
        <dbReference type="SAM" id="MobiDB-lite"/>
    </source>
</evidence>
<dbReference type="OrthoDB" id="10532528at2759"/>
<organism evidence="2 3">
    <name type="scientific">Symbiodinium natans</name>
    <dbReference type="NCBI Taxonomy" id="878477"/>
    <lineage>
        <taxon>Eukaryota</taxon>
        <taxon>Sar</taxon>
        <taxon>Alveolata</taxon>
        <taxon>Dinophyceae</taxon>
        <taxon>Suessiales</taxon>
        <taxon>Symbiodiniaceae</taxon>
        <taxon>Symbiodinium</taxon>
    </lineage>
</organism>
<sequence>MDTTGSVGALEQALERMTGALQVAKRREEQAAARRRARAETETALRKDCDDCRQQAARLWAESQRLMKMLQAESSPTSSPKPRKDPWLQQVGAQPKDTF</sequence>
<dbReference type="AlphaFoldDB" id="A0A812H159"/>
<proteinExistence type="predicted"/>
<evidence type="ECO:0000313" key="3">
    <source>
        <dbReference type="Proteomes" id="UP000604046"/>
    </source>
</evidence>
<evidence type="ECO:0000313" key="2">
    <source>
        <dbReference type="EMBL" id="CAE6937714.1"/>
    </source>
</evidence>
<gene>
    <name evidence="2" type="primary">VIP2</name>
    <name evidence="2" type="ORF">SNAT2548_LOCUS1093</name>
</gene>
<feature type="region of interest" description="Disordered" evidence="1">
    <location>
        <begin position="68"/>
        <end position="99"/>
    </location>
</feature>
<dbReference type="Proteomes" id="UP000604046">
    <property type="component" value="Unassembled WGS sequence"/>
</dbReference>
<dbReference type="EMBL" id="CAJNDS010000058">
    <property type="protein sequence ID" value="CAE6937714.1"/>
    <property type="molecule type" value="Genomic_DNA"/>
</dbReference>
<protein>
    <submittedName>
        <fullName evidence="2">VIP2 protein</fullName>
    </submittedName>
</protein>